<proteinExistence type="predicted"/>
<dbReference type="GO" id="GO:0008168">
    <property type="term" value="F:methyltransferase activity"/>
    <property type="evidence" value="ECO:0007669"/>
    <property type="project" value="UniProtKB-KW"/>
</dbReference>
<keyword evidence="7" id="KW-1185">Reference proteome</keyword>
<name>A0A506XXC0_9MICO</name>
<protein>
    <submittedName>
        <fullName evidence="6">Isoprenylcysteine carboxylmethyltransferase family protein</fullName>
    </submittedName>
</protein>
<dbReference type="AlphaFoldDB" id="A0A506XXC0"/>
<evidence type="ECO:0000256" key="4">
    <source>
        <dbReference type="ARBA" id="ARBA00023136"/>
    </source>
</evidence>
<evidence type="ECO:0000256" key="2">
    <source>
        <dbReference type="ARBA" id="ARBA00022692"/>
    </source>
</evidence>
<feature type="transmembrane region" description="Helical" evidence="5">
    <location>
        <begin position="70"/>
        <end position="93"/>
    </location>
</feature>
<evidence type="ECO:0000256" key="5">
    <source>
        <dbReference type="SAM" id="Phobius"/>
    </source>
</evidence>
<comment type="caution">
    <text evidence="6">The sequence shown here is derived from an EMBL/GenBank/DDBJ whole genome shotgun (WGS) entry which is preliminary data.</text>
</comment>
<dbReference type="Proteomes" id="UP000316252">
    <property type="component" value="Unassembled WGS sequence"/>
</dbReference>
<keyword evidence="4 5" id="KW-0472">Membrane</keyword>
<keyword evidence="6" id="KW-0808">Transferase</keyword>
<dbReference type="RefSeq" id="WP_141164851.1">
    <property type="nucleotide sequence ID" value="NZ_VHQG01000005.1"/>
</dbReference>
<keyword evidence="6" id="KW-0489">Methyltransferase</keyword>
<feature type="transmembrane region" description="Helical" evidence="5">
    <location>
        <begin position="7"/>
        <end position="27"/>
    </location>
</feature>
<accession>A0A506XXC0</accession>
<dbReference type="OrthoDB" id="941586at2"/>
<evidence type="ECO:0000256" key="3">
    <source>
        <dbReference type="ARBA" id="ARBA00022989"/>
    </source>
</evidence>
<sequence>MTWARAYFAVQAVAGALWWVAVFTIPVVRDVTLGSLDPVAVAVADIPLFVVASALAALPGRATGAAPSRATRVAAVIATTWTAVVALGLAVYATVTTEAGWGVLIMAAATGGSLVALTALLLGRIPTRWIISGPFAFRPLRPDLPLGATVALTIAQMIVFWGLFLIAGPLVLRALELRWRVDATLPPSVALGVAILGAVVFVFASALGIWSAATMALLGRGTPLPTAMASSLVVAGPYRFVRNPMAVAGIAQGAAVGLALGSWVVVAYAVTGSLIWNYAVRPHEEADLEARFGDGFRRYRATVRCWIPRLL</sequence>
<reference evidence="6 7" key="1">
    <citation type="submission" date="2019-06" db="EMBL/GenBank/DDBJ databases">
        <authorList>
            <person name="Li F."/>
        </authorList>
    </citation>
    <scope>NUCLEOTIDE SEQUENCE [LARGE SCALE GENOMIC DNA]</scope>
    <source>
        <strain evidence="6 7">10F1D-1</strain>
    </source>
</reference>
<feature type="transmembrane region" description="Helical" evidence="5">
    <location>
        <begin position="99"/>
        <end position="123"/>
    </location>
</feature>
<dbReference type="EMBL" id="VHQG01000005">
    <property type="protein sequence ID" value="TPW74273.1"/>
    <property type="molecule type" value="Genomic_DNA"/>
</dbReference>
<dbReference type="GO" id="GO:0012505">
    <property type="term" value="C:endomembrane system"/>
    <property type="evidence" value="ECO:0007669"/>
    <property type="project" value="UniProtKB-SubCell"/>
</dbReference>
<feature type="transmembrane region" description="Helical" evidence="5">
    <location>
        <begin position="188"/>
        <end position="210"/>
    </location>
</feature>
<dbReference type="Pfam" id="PF04191">
    <property type="entry name" value="PEMT"/>
    <property type="match status" value="1"/>
</dbReference>
<feature type="transmembrane region" description="Helical" evidence="5">
    <location>
        <begin position="222"/>
        <end position="240"/>
    </location>
</feature>
<keyword evidence="2 5" id="KW-0812">Transmembrane</keyword>
<evidence type="ECO:0000313" key="7">
    <source>
        <dbReference type="Proteomes" id="UP000316252"/>
    </source>
</evidence>
<organism evidence="6 7">
    <name type="scientific">Schumannella soli</name>
    <dbReference type="NCBI Taxonomy" id="2590779"/>
    <lineage>
        <taxon>Bacteria</taxon>
        <taxon>Bacillati</taxon>
        <taxon>Actinomycetota</taxon>
        <taxon>Actinomycetes</taxon>
        <taxon>Micrococcales</taxon>
        <taxon>Microbacteriaceae</taxon>
        <taxon>Schumannella</taxon>
    </lineage>
</organism>
<evidence type="ECO:0000256" key="1">
    <source>
        <dbReference type="ARBA" id="ARBA00004127"/>
    </source>
</evidence>
<dbReference type="GO" id="GO:0032259">
    <property type="term" value="P:methylation"/>
    <property type="evidence" value="ECO:0007669"/>
    <property type="project" value="UniProtKB-KW"/>
</dbReference>
<feature type="transmembrane region" description="Helical" evidence="5">
    <location>
        <begin position="39"/>
        <end position="58"/>
    </location>
</feature>
<dbReference type="InterPro" id="IPR007318">
    <property type="entry name" value="Phopholipid_MeTrfase"/>
</dbReference>
<dbReference type="Gene3D" id="1.20.120.1630">
    <property type="match status" value="1"/>
</dbReference>
<evidence type="ECO:0000313" key="6">
    <source>
        <dbReference type="EMBL" id="TPW74273.1"/>
    </source>
</evidence>
<comment type="subcellular location">
    <subcellularLocation>
        <location evidence="1">Endomembrane system</location>
        <topology evidence="1">Multi-pass membrane protein</topology>
    </subcellularLocation>
</comment>
<feature type="transmembrane region" description="Helical" evidence="5">
    <location>
        <begin position="144"/>
        <end position="168"/>
    </location>
</feature>
<keyword evidence="3 5" id="KW-1133">Transmembrane helix</keyword>
<feature type="transmembrane region" description="Helical" evidence="5">
    <location>
        <begin position="246"/>
        <end position="271"/>
    </location>
</feature>
<gene>
    <name evidence="6" type="ORF">FJ657_16815</name>
</gene>